<keyword evidence="1" id="KW-0812">Transmembrane</keyword>
<evidence type="ECO:0000313" key="2">
    <source>
        <dbReference type="EMBL" id="KOF65428.1"/>
    </source>
</evidence>
<keyword evidence="1" id="KW-0472">Membrane</keyword>
<accession>A0A0L8FL96</accession>
<organism evidence="2">
    <name type="scientific">Octopus bimaculoides</name>
    <name type="common">California two-spotted octopus</name>
    <dbReference type="NCBI Taxonomy" id="37653"/>
    <lineage>
        <taxon>Eukaryota</taxon>
        <taxon>Metazoa</taxon>
        <taxon>Spiralia</taxon>
        <taxon>Lophotrochozoa</taxon>
        <taxon>Mollusca</taxon>
        <taxon>Cephalopoda</taxon>
        <taxon>Coleoidea</taxon>
        <taxon>Octopodiformes</taxon>
        <taxon>Octopoda</taxon>
        <taxon>Incirrata</taxon>
        <taxon>Octopodidae</taxon>
        <taxon>Octopus</taxon>
    </lineage>
</organism>
<keyword evidence="1" id="KW-1133">Transmembrane helix</keyword>
<name>A0A0L8FL96_OCTBM</name>
<proteinExistence type="predicted"/>
<reference evidence="2" key="1">
    <citation type="submission" date="2015-07" db="EMBL/GenBank/DDBJ databases">
        <title>MeaNS - Measles Nucleotide Surveillance Program.</title>
        <authorList>
            <person name="Tran T."/>
            <person name="Druce J."/>
        </authorList>
    </citation>
    <scope>NUCLEOTIDE SEQUENCE</scope>
    <source>
        <strain evidence="2">UCB-OBI-ISO-001</strain>
        <tissue evidence="2">Gonad</tissue>
    </source>
</reference>
<feature type="transmembrane region" description="Helical" evidence="1">
    <location>
        <begin position="32"/>
        <end position="53"/>
    </location>
</feature>
<dbReference type="AlphaFoldDB" id="A0A0L8FL96"/>
<sequence>MSKIHLFSPLFNINQQFDRSVLKPHWSFQPEWSTWLHFFLLFSCIAALFQLFYKITTIFP</sequence>
<gene>
    <name evidence="2" type="ORF">OCBIM_22015538mg</name>
</gene>
<dbReference type="EMBL" id="KQ429407">
    <property type="protein sequence ID" value="KOF65428.1"/>
    <property type="molecule type" value="Genomic_DNA"/>
</dbReference>
<evidence type="ECO:0000256" key="1">
    <source>
        <dbReference type="SAM" id="Phobius"/>
    </source>
</evidence>
<protein>
    <submittedName>
        <fullName evidence="2">Uncharacterized protein</fullName>
    </submittedName>
</protein>